<reference evidence="1" key="1">
    <citation type="journal article" date="2007" name="Mol. Cell. Probes">
        <title>Sequencing and analysis of the Escherichia coli serogroup O117, O126, and O146 O-antigen gene clusters and development of PCR assays targeting serogroup O117-, O126-, and O146-specific DNA sequences.</title>
        <authorList>
            <person name="Liu Y."/>
            <person name="Debroy C."/>
            <person name="Fratamico P."/>
        </authorList>
    </citation>
    <scope>NUCLEOTIDE SEQUENCE</scope>
    <source>
        <strain evidence="1">O117</strain>
    </source>
</reference>
<dbReference type="AlphaFoldDB" id="A6M9B4"/>
<gene>
    <name evidence="1" type="primary">wzy</name>
</gene>
<accession>A6M9B4</accession>
<dbReference type="NCBIfam" id="TIGR04370">
    <property type="entry name" value="glyco_rpt_poly"/>
    <property type="match status" value="1"/>
</dbReference>
<dbReference type="Pfam" id="PF14296">
    <property type="entry name" value="O-ag_pol_Wzy"/>
    <property type="match status" value="1"/>
</dbReference>
<evidence type="ECO:0000313" key="1">
    <source>
        <dbReference type="EMBL" id="ABE98413.1"/>
    </source>
</evidence>
<organism evidence="1">
    <name type="scientific">Escherichia coli</name>
    <dbReference type="NCBI Taxonomy" id="562"/>
    <lineage>
        <taxon>Bacteria</taxon>
        <taxon>Pseudomonadati</taxon>
        <taxon>Pseudomonadota</taxon>
        <taxon>Gammaproteobacteria</taxon>
        <taxon>Enterobacterales</taxon>
        <taxon>Enterobacteriaceae</taxon>
        <taxon>Escherichia</taxon>
    </lineage>
</organism>
<dbReference type="RefSeq" id="WP_033808138.1">
    <property type="nucleotide sequence ID" value="NZ_LM996875.1"/>
</dbReference>
<protein>
    <submittedName>
        <fullName evidence="1">O antigen polymerase</fullName>
    </submittedName>
</protein>
<dbReference type="InterPro" id="IPR029468">
    <property type="entry name" value="O-ag_pol_Wzy"/>
</dbReference>
<proteinExistence type="predicted"/>
<dbReference type="EMBL" id="DQ465247">
    <property type="protein sequence ID" value="ABE98413.1"/>
    <property type="molecule type" value="Genomic_DNA"/>
</dbReference>
<sequence length="440" mass="49514">MVNILLCINMIILLICICIYLIALKSKKAPRLFALYLGAFILFIESHIILAITTSFNFGTSEWFFNGEFDYNTKTEVITSINLFIIGMILGSVFIASTITYKSSSYDVTFENKSIARFSWLLLVSILPFVVVYLIKLIAFISSNGFYSLYINGNKISGGYILDLFFLTLYSLLISLKNKKKILFIILCVACVYLFIGTRLEFMFKVFPVLIYYILISKNIHKYFRLKNILAISILFWGLIFSMQYSVSARDNIEMGSNIITTFLKQQGVSVNVIGIAIKDKNNSLLSESVILSPLYDSAISLANSLVGVQSNGNSVEFAENSFSLSHKLSYLEDPSAYLAGYGVGGAAIAELYIVGGYLACLIGGMLTYIFISILEKIAKKSFFNFIFVMLITGKILYSPRGEFLSFMSADRMLILFLIFTFSYKFLLATSNKKMSFKNE</sequence>
<name>A6M9B4_ECOLX</name>